<dbReference type="GO" id="GO:0016485">
    <property type="term" value="P:protein processing"/>
    <property type="evidence" value="ECO:0007669"/>
    <property type="project" value="TreeGrafter"/>
</dbReference>
<dbReference type="STRING" id="1218507.JF74_00570"/>
<dbReference type="Pfam" id="PF05649">
    <property type="entry name" value="Peptidase_M13_N"/>
    <property type="match status" value="1"/>
</dbReference>
<dbReference type="CDD" id="cd08662">
    <property type="entry name" value="M13"/>
    <property type="match status" value="1"/>
</dbReference>
<evidence type="ECO:0000256" key="3">
    <source>
        <dbReference type="ARBA" id="ARBA00022670"/>
    </source>
</evidence>
<evidence type="ECO:0000313" key="11">
    <source>
        <dbReference type="Proteomes" id="UP000033531"/>
    </source>
</evidence>
<evidence type="ECO:0000256" key="7">
    <source>
        <dbReference type="ARBA" id="ARBA00023049"/>
    </source>
</evidence>
<dbReference type="InterPro" id="IPR042089">
    <property type="entry name" value="Peptidase_M13_dom_2"/>
</dbReference>
<protein>
    <submittedName>
        <fullName evidence="10">Endopeptidase O</fullName>
    </submittedName>
</protein>
<dbReference type="Gene3D" id="1.10.1380.10">
    <property type="entry name" value="Neutral endopeptidase , domain2"/>
    <property type="match status" value="1"/>
</dbReference>
<dbReference type="InterPro" id="IPR024079">
    <property type="entry name" value="MetalloPept_cat_dom_sf"/>
</dbReference>
<dbReference type="InterPro" id="IPR018497">
    <property type="entry name" value="Peptidase_M13_C"/>
</dbReference>
<reference evidence="10 11" key="1">
    <citation type="submission" date="2015-01" db="EMBL/GenBank/DDBJ databases">
        <title>Comparative genomics of the lactic acid bacteria isolated from the honey bee gut.</title>
        <authorList>
            <person name="Ellegaard K.M."/>
            <person name="Tamarit D."/>
            <person name="Javelind E."/>
            <person name="Olofsson T."/>
            <person name="Andersson S.G."/>
            <person name="Vasquez A."/>
        </authorList>
    </citation>
    <scope>NUCLEOTIDE SEQUENCE [LARGE SCALE GENOMIC DNA]</scope>
    <source>
        <strain evidence="10 11">Hma8</strain>
    </source>
</reference>
<evidence type="ECO:0000256" key="4">
    <source>
        <dbReference type="ARBA" id="ARBA00022723"/>
    </source>
</evidence>
<dbReference type="PROSITE" id="PS51885">
    <property type="entry name" value="NEPRILYSIN"/>
    <property type="match status" value="1"/>
</dbReference>
<organism evidence="10 11">
    <name type="scientific">Lactobacillus melliventris</name>
    <dbReference type="NCBI Taxonomy" id="1218507"/>
    <lineage>
        <taxon>Bacteria</taxon>
        <taxon>Bacillati</taxon>
        <taxon>Bacillota</taxon>
        <taxon>Bacilli</taxon>
        <taxon>Lactobacillales</taxon>
        <taxon>Lactobacillaceae</taxon>
        <taxon>Lactobacillus</taxon>
    </lineage>
</organism>
<evidence type="ECO:0000259" key="9">
    <source>
        <dbReference type="Pfam" id="PF05649"/>
    </source>
</evidence>
<dbReference type="PRINTS" id="PR00786">
    <property type="entry name" value="NEPRILYSIN"/>
</dbReference>
<evidence type="ECO:0000259" key="8">
    <source>
        <dbReference type="Pfam" id="PF01431"/>
    </source>
</evidence>
<dbReference type="PANTHER" id="PTHR11733">
    <property type="entry name" value="ZINC METALLOPROTEASE FAMILY M13 NEPRILYSIN-RELATED"/>
    <property type="match status" value="1"/>
</dbReference>
<dbReference type="SUPFAM" id="SSF55486">
    <property type="entry name" value="Metalloproteases ('zincins'), catalytic domain"/>
    <property type="match status" value="1"/>
</dbReference>
<keyword evidence="3" id="KW-0645">Protease</keyword>
<dbReference type="PATRIC" id="fig|1218507.3.peg.211"/>
<evidence type="ECO:0000256" key="1">
    <source>
        <dbReference type="ARBA" id="ARBA00001947"/>
    </source>
</evidence>
<comment type="caution">
    <text evidence="10">The sequence shown here is derived from an EMBL/GenBank/DDBJ whole genome shotgun (WGS) entry which is preliminary data.</text>
</comment>
<dbReference type="PANTHER" id="PTHR11733:SF167">
    <property type="entry name" value="FI17812P1-RELATED"/>
    <property type="match status" value="1"/>
</dbReference>
<dbReference type="GO" id="GO:0004222">
    <property type="term" value="F:metalloendopeptidase activity"/>
    <property type="evidence" value="ECO:0007669"/>
    <property type="project" value="InterPro"/>
</dbReference>
<dbReference type="RefSeq" id="WP_046324023.1">
    <property type="nucleotide sequence ID" value="NZ_JBHTMT010000009.1"/>
</dbReference>
<proteinExistence type="inferred from homology"/>
<dbReference type="OrthoDB" id="9775677at2"/>
<dbReference type="Gene3D" id="3.40.390.10">
    <property type="entry name" value="Collagenase (Catalytic Domain)"/>
    <property type="match status" value="1"/>
</dbReference>
<dbReference type="InterPro" id="IPR008753">
    <property type="entry name" value="Peptidase_M13_N"/>
</dbReference>
<accession>A0A0F4LJ11</accession>
<dbReference type="HOGENOM" id="CLU_006187_7_2_9"/>
<dbReference type="AlphaFoldDB" id="A0A0F4LJ11"/>
<dbReference type="InterPro" id="IPR000718">
    <property type="entry name" value="Peptidase_M13"/>
</dbReference>
<dbReference type="Pfam" id="PF01431">
    <property type="entry name" value="Peptidase_M13"/>
    <property type="match status" value="1"/>
</dbReference>
<evidence type="ECO:0000313" key="10">
    <source>
        <dbReference type="EMBL" id="KJY58555.1"/>
    </source>
</evidence>
<dbReference type="EMBL" id="JXLI01000003">
    <property type="protein sequence ID" value="KJY58555.1"/>
    <property type="molecule type" value="Genomic_DNA"/>
</dbReference>
<name>A0A0F4LJ11_9LACO</name>
<evidence type="ECO:0000256" key="2">
    <source>
        <dbReference type="ARBA" id="ARBA00007357"/>
    </source>
</evidence>
<dbReference type="Proteomes" id="UP000033531">
    <property type="component" value="Unassembled WGS sequence"/>
</dbReference>
<dbReference type="MEROPS" id="M13.010"/>
<feature type="domain" description="Peptidase M13 N-terminal" evidence="9">
    <location>
        <begin position="23"/>
        <end position="399"/>
    </location>
</feature>
<comment type="cofactor">
    <cofactor evidence="1">
        <name>Zn(2+)</name>
        <dbReference type="ChEBI" id="CHEBI:29105"/>
    </cofactor>
</comment>
<dbReference type="GO" id="GO:0005886">
    <property type="term" value="C:plasma membrane"/>
    <property type="evidence" value="ECO:0007669"/>
    <property type="project" value="TreeGrafter"/>
</dbReference>
<dbReference type="GO" id="GO:0046872">
    <property type="term" value="F:metal ion binding"/>
    <property type="evidence" value="ECO:0007669"/>
    <property type="project" value="UniProtKB-KW"/>
</dbReference>
<gene>
    <name evidence="10" type="ORF">JF74_00570</name>
</gene>
<keyword evidence="7" id="KW-0482">Metalloprotease</keyword>
<evidence type="ECO:0000256" key="6">
    <source>
        <dbReference type="ARBA" id="ARBA00022833"/>
    </source>
</evidence>
<evidence type="ECO:0000256" key="5">
    <source>
        <dbReference type="ARBA" id="ARBA00022801"/>
    </source>
</evidence>
<feature type="domain" description="Peptidase M13 C-terminal" evidence="8">
    <location>
        <begin position="456"/>
        <end position="645"/>
    </location>
</feature>
<keyword evidence="5" id="KW-0378">Hydrolase</keyword>
<keyword evidence="6" id="KW-0862">Zinc</keyword>
<comment type="similarity">
    <text evidence="2">Belongs to the peptidase M13 family.</text>
</comment>
<sequence length="648" mass="73396">MTKFNIRGGFGDTTKPDVNTREQDNLYLAVNSKWLKDNPVPAGEPWISSFDIADKQTRKHLLKDFSAFIAGKKPVPQVKNFNKAVEFYRVAEDEEKRTADGAAPIKEDLTFLTGLNNLADVNKNLTNLLLADNLPFKFEVEPDFKDAQLNIVTFYRQNLILADTSYYGNEKTADLLDVWQKQTINLLVMSGVQRKEAEQYATGAVKLDQRLAQVYQSAEYNSKIENMYHPMSVTEFTNQSKNIHLAALMKENGLETAKKINVTEPGYLAKFDELFNEEHFAELKGWLIGYFINQAAGYLSRKFRKAILPLRKAMYGIDSLATDERFAYDETVRLFGDVIGQYYGEKYLGAEAKADATKMVKNMIAVYQDHLKKNTWLSDTTKKKALKKLDTLVLKIGYPEHVQGFYDKFKVTPPLEHGSLYSNVKENSQIKLKDNFADINRPVDQSLWIMSAVEPNACYNPPSNDITFPALLLQKPFYDLQQDRAANYGGFGAVVGHEISHAFDNNGAQFDELGNMKNWWTDEDYAEFNKRVKAEIKLFDGVEVGTSKINGKLTVSENIGDQGGLTVAVAANKQEGGDAKTLFENYARIWATNAKPEFWQLVAASDVHALSQARANVQVQCQDEFYQAFNVKEGDGMWLDPDKRVQVW</sequence>
<keyword evidence="4" id="KW-0479">Metal-binding</keyword>